<dbReference type="EMBL" id="JABSTQ010009560">
    <property type="protein sequence ID" value="KAG0428150.1"/>
    <property type="molecule type" value="Genomic_DNA"/>
</dbReference>
<name>A0AC60Q5Y1_IXOPE</name>
<organism evidence="1 2">
    <name type="scientific">Ixodes persulcatus</name>
    <name type="common">Taiga tick</name>
    <dbReference type="NCBI Taxonomy" id="34615"/>
    <lineage>
        <taxon>Eukaryota</taxon>
        <taxon>Metazoa</taxon>
        <taxon>Ecdysozoa</taxon>
        <taxon>Arthropoda</taxon>
        <taxon>Chelicerata</taxon>
        <taxon>Arachnida</taxon>
        <taxon>Acari</taxon>
        <taxon>Parasitiformes</taxon>
        <taxon>Ixodida</taxon>
        <taxon>Ixodoidea</taxon>
        <taxon>Ixodidae</taxon>
        <taxon>Ixodinae</taxon>
        <taxon>Ixodes</taxon>
    </lineage>
</organism>
<reference evidence="1 2" key="1">
    <citation type="journal article" date="2020" name="Cell">
        <title>Large-Scale Comparative Analyses of Tick Genomes Elucidate Their Genetic Diversity and Vector Capacities.</title>
        <authorList>
            <consortium name="Tick Genome and Microbiome Consortium (TIGMIC)"/>
            <person name="Jia N."/>
            <person name="Wang J."/>
            <person name="Shi W."/>
            <person name="Du L."/>
            <person name="Sun Y."/>
            <person name="Zhan W."/>
            <person name="Jiang J.F."/>
            <person name="Wang Q."/>
            <person name="Zhang B."/>
            <person name="Ji P."/>
            <person name="Bell-Sakyi L."/>
            <person name="Cui X.M."/>
            <person name="Yuan T.T."/>
            <person name="Jiang B.G."/>
            <person name="Yang W.F."/>
            <person name="Lam T.T."/>
            <person name="Chang Q.C."/>
            <person name="Ding S.J."/>
            <person name="Wang X.J."/>
            <person name="Zhu J.G."/>
            <person name="Ruan X.D."/>
            <person name="Zhao L."/>
            <person name="Wei J.T."/>
            <person name="Ye R.Z."/>
            <person name="Que T.C."/>
            <person name="Du C.H."/>
            <person name="Zhou Y.H."/>
            <person name="Cheng J.X."/>
            <person name="Dai P.F."/>
            <person name="Guo W.B."/>
            <person name="Han X.H."/>
            <person name="Huang E.J."/>
            <person name="Li L.F."/>
            <person name="Wei W."/>
            <person name="Gao Y.C."/>
            <person name="Liu J.Z."/>
            <person name="Shao H.Z."/>
            <person name="Wang X."/>
            <person name="Wang C.C."/>
            <person name="Yang T.C."/>
            <person name="Huo Q.B."/>
            <person name="Li W."/>
            <person name="Chen H.Y."/>
            <person name="Chen S.E."/>
            <person name="Zhou L.G."/>
            <person name="Ni X.B."/>
            <person name="Tian J.H."/>
            <person name="Sheng Y."/>
            <person name="Liu T."/>
            <person name="Pan Y.S."/>
            <person name="Xia L.Y."/>
            <person name="Li J."/>
            <person name="Zhao F."/>
            <person name="Cao W.C."/>
        </authorList>
    </citation>
    <scope>NUCLEOTIDE SEQUENCE [LARGE SCALE GENOMIC DNA]</scope>
    <source>
        <strain evidence="1">Iper-2018</strain>
    </source>
</reference>
<evidence type="ECO:0000313" key="2">
    <source>
        <dbReference type="Proteomes" id="UP000805193"/>
    </source>
</evidence>
<accession>A0AC60Q5Y1</accession>
<protein>
    <submittedName>
        <fullName evidence="1">Uncharacterized protein</fullName>
    </submittedName>
</protein>
<dbReference type="Proteomes" id="UP000805193">
    <property type="component" value="Unassembled WGS sequence"/>
</dbReference>
<gene>
    <name evidence="1" type="ORF">HPB47_024860</name>
</gene>
<keyword evidence="2" id="KW-1185">Reference proteome</keyword>
<comment type="caution">
    <text evidence="1">The sequence shown here is derived from an EMBL/GenBank/DDBJ whole genome shotgun (WGS) entry which is preliminary data.</text>
</comment>
<evidence type="ECO:0000313" key="1">
    <source>
        <dbReference type="EMBL" id="KAG0428150.1"/>
    </source>
</evidence>
<proteinExistence type="predicted"/>
<sequence>MATGLRDWSGGSSAIGSDPVSSMWSQVQAAAPPLASSEAGPEEQQRGCVPLAPSSRSKHAMCISQDGCFYLLAGRSANLPLKDLWRFDPGRLLAHVLAVYTYAQLTTQARVCPLPGVGTARAQKQDSHEVKHLRTVLA</sequence>